<feature type="region of interest" description="Disordered" evidence="1">
    <location>
        <begin position="1"/>
        <end position="22"/>
    </location>
</feature>
<proteinExistence type="predicted"/>
<dbReference type="AlphaFoldDB" id="A0A0M3IPS2"/>
<feature type="region of interest" description="Disordered" evidence="1">
    <location>
        <begin position="108"/>
        <end position="129"/>
    </location>
</feature>
<dbReference type="WBParaSite" id="ALUE_0002075001-mRNA-1">
    <property type="protein sequence ID" value="ALUE_0002075001-mRNA-1"/>
    <property type="gene ID" value="ALUE_0002075001"/>
</dbReference>
<evidence type="ECO:0000313" key="3">
    <source>
        <dbReference type="WBParaSite" id="ALUE_0002075001-mRNA-1"/>
    </source>
</evidence>
<evidence type="ECO:0000256" key="1">
    <source>
        <dbReference type="SAM" id="MobiDB-lite"/>
    </source>
</evidence>
<organism evidence="2 3">
    <name type="scientific">Ascaris lumbricoides</name>
    <name type="common">Giant roundworm</name>
    <dbReference type="NCBI Taxonomy" id="6252"/>
    <lineage>
        <taxon>Eukaryota</taxon>
        <taxon>Metazoa</taxon>
        <taxon>Ecdysozoa</taxon>
        <taxon>Nematoda</taxon>
        <taxon>Chromadorea</taxon>
        <taxon>Rhabditida</taxon>
        <taxon>Spirurina</taxon>
        <taxon>Ascaridomorpha</taxon>
        <taxon>Ascaridoidea</taxon>
        <taxon>Ascarididae</taxon>
        <taxon>Ascaris</taxon>
    </lineage>
</organism>
<keyword evidence="2" id="KW-1185">Reference proteome</keyword>
<feature type="region of interest" description="Disordered" evidence="1">
    <location>
        <begin position="149"/>
        <end position="170"/>
    </location>
</feature>
<name>A0A0M3IPS2_ASCLU</name>
<evidence type="ECO:0000313" key="2">
    <source>
        <dbReference type="Proteomes" id="UP000036681"/>
    </source>
</evidence>
<accession>A0A0M3IPS2</accession>
<reference evidence="3" key="1">
    <citation type="submission" date="2017-02" db="UniProtKB">
        <authorList>
            <consortium name="WormBaseParasite"/>
        </authorList>
    </citation>
    <scope>IDENTIFICATION</scope>
</reference>
<dbReference type="Proteomes" id="UP000036681">
    <property type="component" value="Unplaced"/>
</dbReference>
<sequence>MLDKQQKDDDEQIASQADNPYKETLARLERATIQVKDIAKNMLDKQQKDDSDDDEEAFHEKVRRLHAHSEEIMQKAMEKVAGLQIDVEKSILKSVHAYDSSRLANIAQGTSKRADVEEEIEVESVSTASSIEEEILSDDEEVEIVEGEIAESDSDEDPSPHQNLDDDNDCRFLPSEAVKLKLLIHSGDGYQFFQRVHPINRAKNI</sequence>
<protein>
    <submittedName>
        <fullName evidence="3">Uncharacterized protein</fullName>
    </submittedName>
</protein>